<dbReference type="InterPro" id="IPR007833">
    <property type="entry name" value="Capsule_polysaccharide_synth"/>
</dbReference>
<gene>
    <name evidence="1" type="ORF">VP27_00036</name>
</gene>
<accession>A0A7M1VKR3</accession>
<sequence length="583" mass="66554">MKLLFATEVFPMRNSFTEHSLVSREFLTNIGTLLKQDNCVSDARILCNNPTFDMLVKDYAELLPSFIRLREDTSISLNGMIQDWANGGISSWKDYVDNKGSGASLIYQELEHIYNNVYKFDMVICWGENGVYDQFAKDVNIPCLHMELSSTRAPFSENRIGDLLGANGSSSIKNISFKDLDKAIQAPSYHFWQAVYNINGESNSEKLGFDDSSSTYWTEDYTLNIPFQSKTALVGLQLFDDANTQRHSDYQSPLDFLQEILPKLSDAGWEIIVKTHPGAIHRPINYLHQKDAIDYAKTFDNCYIYDHKNDGRDYLSLLKSVDLVVSINSSLGFESAMLGKVSVVCGQALYKVDGVFPTLDSALDQKFDKEDYLRKISSLTYFYNKYVFLDKSVFSRGEFYKSYLEFWSNHGHEIEAGSYPIGNYIKCFERYANSFLSEGGINLEDFESIPVSLLTRKTKSRENITEKDGYILFKDSLKKIELSKGTSKYALDRLSIDDNILQFEGWCMDSFNKIPPALILIIADGKLLHYGRAVVKRGDVKDFVKSTHEYYGFKYKLNLDSVPNDISLIFVYPSNKADIIRIM</sequence>
<organism evidence="1">
    <name type="scientific">Vibrio parahaemolyticus</name>
    <dbReference type="NCBI Taxonomy" id="670"/>
    <lineage>
        <taxon>Bacteria</taxon>
        <taxon>Pseudomonadati</taxon>
        <taxon>Pseudomonadota</taxon>
        <taxon>Gammaproteobacteria</taxon>
        <taxon>Vibrionales</taxon>
        <taxon>Vibrionaceae</taxon>
        <taxon>Vibrio</taxon>
    </lineage>
</organism>
<dbReference type="EMBL" id="MT898032">
    <property type="protein sequence ID" value="QOS15752.1"/>
    <property type="molecule type" value="Genomic_DNA"/>
</dbReference>
<evidence type="ECO:0000313" key="1">
    <source>
        <dbReference type="EMBL" id="QOS15752.1"/>
    </source>
</evidence>
<dbReference type="GO" id="GO:0015774">
    <property type="term" value="P:polysaccharide transport"/>
    <property type="evidence" value="ECO:0007669"/>
    <property type="project" value="InterPro"/>
</dbReference>
<reference evidence="1" key="1">
    <citation type="submission" date="2020-08" db="EMBL/GenBank/DDBJ databases">
        <title>Genetic structure, function and evolution of capsule biosynthesis loci in Vibrio parahaemolyticus.</title>
        <authorList>
            <person name="Li L."/>
            <person name="Bian S."/>
        </authorList>
    </citation>
    <scope>NUCLEOTIDE SEQUENCE</scope>
    <source>
        <strain evidence="1">VP27</strain>
    </source>
</reference>
<dbReference type="InterPro" id="IPR043148">
    <property type="entry name" value="TagF_C"/>
</dbReference>
<proteinExistence type="predicted"/>
<dbReference type="Gene3D" id="3.40.50.12580">
    <property type="match status" value="1"/>
</dbReference>
<dbReference type="Pfam" id="PF05159">
    <property type="entry name" value="Capsule_synth"/>
    <property type="match status" value="1"/>
</dbReference>
<protein>
    <recommendedName>
        <fullName evidence="2">Capsule polysaccharide biosynthesis protein</fullName>
    </recommendedName>
</protein>
<evidence type="ECO:0008006" key="2">
    <source>
        <dbReference type="Google" id="ProtNLM"/>
    </source>
</evidence>
<dbReference type="AlphaFoldDB" id="A0A7M1VKR3"/>
<name>A0A7M1VKR3_VIBPH</name>
<dbReference type="RefSeq" id="WP_140275147.1">
    <property type="nucleotide sequence ID" value="NZ_CP158305.1"/>
</dbReference>
<dbReference type="GO" id="GO:0000271">
    <property type="term" value="P:polysaccharide biosynthetic process"/>
    <property type="evidence" value="ECO:0007669"/>
    <property type="project" value="InterPro"/>
</dbReference>